<keyword evidence="2" id="KW-0813">Transport</keyword>
<dbReference type="AlphaFoldDB" id="A0A644X7U5"/>
<dbReference type="PANTHER" id="PTHR43744">
    <property type="entry name" value="ABC TRANSPORTER PERMEASE PROTEIN MG189-RELATED-RELATED"/>
    <property type="match status" value="1"/>
</dbReference>
<dbReference type="GO" id="GO:0055085">
    <property type="term" value="P:transmembrane transport"/>
    <property type="evidence" value="ECO:0007669"/>
    <property type="project" value="InterPro"/>
</dbReference>
<keyword evidence="3" id="KW-1003">Cell membrane</keyword>
<feature type="transmembrane region" description="Helical" evidence="7">
    <location>
        <begin position="79"/>
        <end position="103"/>
    </location>
</feature>
<feature type="transmembrane region" description="Helical" evidence="7">
    <location>
        <begin position="21"/>
        <end position="40"/>
    </location>
</feature>
<dbReference type="InterPro" id="IPR035906">
    <property type="entry name" value="MetI-like_sf"/>
</dbReference>
<evidence type="ECO:0000256" key="1">
    <source>
        <dbReference type="ARBA" id="ARBA00004651"/>
    </source>
</evidence>
<evidence type="ECO:0000256" key="6">
    <source>
        <dbReference type="ARBA" id="ARBA00023136"/>
    </source>
</evidence>
<dbReference type="Gene3D" id="1.10.3720.10">
    <property type="entry name" value="MetI-like"/>
    <property type="match status" value="1"/>
</dbReference>
<proteinExistence type="predicted"/>
<feature type="transmembrane region" description="Helical" evidence="7">
    <location>
        <begin position="110"/>
        <end position="133"/>
    </location>
</feature>
<dbReference type="PROSITE" id="PS50928">
    <property type="entry name" value="ABC_TM1"/>
    <property type="match status" value="1"/>
</dbReference>
<feature type="domain" description="ABC transmembrane type-1" evidence="8">
    <location>
        <begin position="75"/>
        <end position="264"/>
    </location>
</feature>
<evidence type="ECO:0000256" key="4">
    <source>
        <dbReference type="ARBA" id="ARBA00022692"/>
    </source>
</evidence>
<evidence type="ECO:0000256" key="2">
    <source>
        <dbReference type="ARBA" id="ARBA00022448"/>
    </source>
</evidence>
<comment type="subcellular location">
    <subcellularLocation>
        <location evidence="1">Cell membrane</location>
        <topology evidence="1">Multi-pass membrane protein</topology>
    </subcellularLocation>
</comment>
<feature type="transmembrane region" description="Helical" evidence="7">
    <location>
        <begin position="185"/>
        <end position="207"/>
    </location>
</feature>
<evidence type="ECO:0000256" key="3">
    <source>
        <dbReference type="ARBA" id="ARBA00022475"/>
    </source>
</evidence>
<keyword evidence="6 7" id="KW-0472">Membrane</keyword>
<name>A0A644X7U5_9ZZZZ</name>
<dbReference type="GO" id="GO:0005886">
    <property type="term" value="C:plasma membrane"/>
    <property type="evidence" value="ECO:0007669"/>
    <property type="project" value="UniProtKB-SubCell"/>
</dbReference>
<keyword evidence="5 7" id="KW-1133">Transmembrane helix</keyword>
<evidence type="ECO:0000256" key="5">
    <source>
        <dbReference type="ARBA" id="ARBA00022989"/>
    </source>
</evidence>
<dbReference type="PANTHER" id="PTHR43744:SF8">
    <property type="entry name" value="SN-GLYCEROL-3-PHOSPHATE TRANSPORT SYSTEM PERMEASE PROTEIN UGPE"/>
    <property type="match status" value="1"/>
</dbReference>
<evidence type="ECO:0000256" key="7">
    <source>
        <dbReference type="SAM" id="Phobius"/>
    </source>
</evidence>
<dbReference type="EMBL" id="VSSQ01001891">
    <property type="protein sequence ID" value="MPM11871.1"/>
    <property type="molecule type" value="Genomic_DNA"/>
</dbReference>
<evidence type="ECO:0000259" key="8">
    <source>
        <dbReference type="PROSITE" id="PS50928"/>
    </source>
</evidence>
<gene>
    <name evidence="9" type="primary">araQ_30</name>
    <name evidence="9" type="ORF">SDC9_58222</name>
</gene>
<sequence length="279" mass="31296">MRIASSLRRRLNNTGRFFLNIPLMLIILVPLLYTISISVMPPDEIYGNHLIPTSVKFTNYIQAFTNPYYNFPRMILNSFIVSTTVMLGQMVTCSLAAFAFSFLQFKGKKILFLGVLATMMVPGEVTIIANYLTMAGWGWLDSYRALVFPFLTSAMGIFLLRQYYLTFAKELYEAAKLDGCSNLRFLTSIVVPLSRPALGALGAYVFLNTWNQYMWPLLVTNSREYRTVQIGISMLYDIDAVSLGLMMAGVVIVIVPSLSIFVFMNKQLINGLMAGAVKG</sequence>
<feature type="transmembrane region" description="Helical" evidence="7">
    <location>
        <begin position="145"/>
        <end position="164"/>
    </location>
</feature>
<feature type="transmembrane region" description="Helical" evidence="7">
    <location>
        <begin position="243"/>
        <end position="263"/>
    </location>
</feature>
<accession>A0A644X7U5</accession>
<dbReference type="SUPFAM" id="SSF161098">
    <property type="entry name" value="MetI-like"/>
    <property type="match status" value="1"/>
</dbReference>
<dbReference type="Pfam" id="PF00528">
    <property type="entry name" value="BPD_transp_1"/>
    <property type="match status" value="1"/>
</dbReference>
<reference evidence="9" key="1">
    <citation type="submission" date="2019-08" db="EMBL/GenBank/DDBJ databases">
        <authorList>
            <person name="Kucharzyk K."/>
            <person name="Murdoch R.W."/>
            <person name="Higgins S."/>
            <person name="Loffler F."/>
        </authorList>
    </citation>
    <scope>NUCLEOTIDE SEQUENCE</scope>
</reference>
<keyword evidence="4 7" id="KW-0812">Transmembrane</keyword>
<evidence type="ECO:0000313" key="9">
    <source>
        <dbReference type="EMBL" id="MPM11871.1"/>
    </source>
</evidence>
<dbReference type="InterPro" id="IPR000515">
    <property type="entry name" value="MetI-like"/>
</dbReference>
<protein>
    <submittedName>
        <fullName evidence="9">L-arabinose transport system permease protein AraQ</fullName>
    </submittedName>
</protein>
<organism evidence="9">
    <name type="scientific">bioreactor metagenome</name>
    <dbReference type="NCBI Taxonomy" id="1076179"/>
    <lineage>
        <taxon>unclassified sequences</taxon>
        <taxon>metagenomes</taxon>
        <taxon>ecological metagenomes</taxon>
    </lineage>
</organism>
<dbReference type="CDD" id="cd06261">
    <property type="entry name" value="TM_PBP2"/>
    <property type="match status" value="1"/>
</dbReference>
<comment type="caution">
    <text evidence="9">The sequence shown here is derived from an EMBL/GenBank/DDBJ whole genome shotgun (WGS) entry which is preliminary data.</text>
</comment>